<reference evidence="1 2" key="2">
    <citation type="submission" date="2020-08" db="EMBL/GenBank/DDBJ databases">
        <title>Stappia taiwanensis sp. nov., isolated from a coastal thermal spring.</title>
        <authorList>
            <person name="Kampfer P."/>
        </authorList>
    </citation>
    <scope>NUCLEOTIDE SEQUENCE [LARGE SCALE GENOMIC DNA]</scope>
    <source>
        <strain evidence="1 2">DSM 23284</strain>
    </source>
</reference>
<evidence type="ECO:0000313" key="1">
    <source>
        <dbReference type="EMBL" id="MBA4611303.1"/>
    </source>
</evidence>
<dbReference type="NCBIfam" id="TIGR03223">
    <property type="entry name" value="Phn_opern_protn"/>
    <property type="match status" value="1"/>
</dbReference>
<dbReference type="Gene3D" id="3.90.1140.10">
    <property type="entry name" value="Cyclic phosphodiesterase"/>
    <property type="match status" value="1"/>
</dbReference>
<name>A0A838XWJ9_9HYPH</name>
<gene>
    <name evidence="1" type="ORF">H1W37_06560</name>
</gene>
<comment type="caution">
    <text evidence="1">The sequence shown here is derived from an EMBL/GenBank/DDBJ whole genome shotgun (WGS) entry which is preliminary data.</text>
</comment>
<dbReference type="PIRSF" id="PIRSF033328">
    <property type="entry name" value="Phest_Mll4975"/>
    <property type="match status" value="1"/>
</dbReference>
<sequence length="233" mass="25311">MRYAIYFTPPAEHPLVLRAEEWLGRSAFGRNVLPTEIGGLTPAARAERVTDPARYGFHGTLKAPFRLAEGSSEADLIAALDDFAAKTPRLPLPLRLSALDGFLALTPAGDAAALNGLAGAVVRGFDRFRAAMTPAERARRRPERLDAVQLRHLDDWGYPYVFDAFRFHMTLTGRLDAPATEETLAALAPHFAEALTADLVIDHLALFREPQPGAPFSCLHLAPLTGAVRPIPA</sequence>
<evidence type="ECO:0000313" key="2">
    <source>
        <dbReference type="Proteomes" id="UP000559404"/>
    </source>
</evidence>
<keyword evidence="2" id="KW-1185">Reference proteome</keyword>
<dbReference type="Proteomes" id="UP000559404">
    <property type="component" value="Unassembled WGS sequence"/>
</dbReference>
<organism evidence="1 2">
    <name type="scientific">Stappia taiwanensis</name>
    <dbReference type="NCBI Taxonomy" id="992267"/>
    <lineage>
        <taxon>Bacteria</taxon>
        <taxon>Pseudomonadati</taxon>
        <taxon>Pseudomonadota</taxon>
        <taxon>Alphaproteobacteria</taxon>
        <taxon>Hyphomicrobiales</taxon>
        <taxon>Stappiaceae</taxon>
        <taxon>Stappia</taxon>
    </lineage>
</organism>
<protein>
    <submittedName>
        <fullName evidence="1">DUF1045 domain-containing protein</fullName>
    </submittedName>
</protein>
<proteinExistence type="predicted"/>
<dbReference type="Pfam" id="PF06299">
    <property type="entry name" value="DUF1045"/>
    <property type="match status" value="1"/>
</dbReference>
<reference evidence="1 2" key="1">
    <citation type="submission" date="2020-07" db="EMBL/GenBank/DDBJ databases">
        <authorList>
            <person name="Li M."/>
        </authorList>
    </citation>
    <scope>NUCLEOTIDE SEQUENCE [LARGE SCALE GENOMIC DNA]</scope>
    <source>
        <strain evidence="1 2">DSM 23284</strain>
    </source>
</reference>
<dbReference type="EMBL" id="JACEON010000004">
    <property type="protein sequence ID" value="MBA4611303.1"/>
    <property type="molecule type" value="Genomic_DNA"/>
</dbReference>
<accession>A0A838XWJ9</accession>
<dbReference type="InterPro" id="IPR009389">
    <property type="entry name" value="DUF1045"/>
</dbReference>
<dbReference type="AlphaFoldDB" id="A0A838XWJ9"/>